<protein>
    <submittedName>
        <fullName evidence="2">Uncharacterized protein</fullName>
    </submittedName>
</protein>
<feature type="compositionally biased region" description="Basic residues" evidence="1">
    <location>
        <begin position="213"/>
        <end position="229"/>
    </location>
</feature>
<reference evidence="2 3" key="1">
    <citation type="journal article" date="2016" name="Sci. Rep.">
        <title>Insights into Adaptations to a Near-Obligate Nematode Endoparasitic Lifestyle from the Finished Genome of Drechmeria coniospora.</title>
        <authorList>
            <person name="Zhang L."/>
            <person name="Zhou Z."/>
            <person name="Guo Q."/>
            <person name="Fokkens L."/>
            <person name="Miskei M."/>
            <person name="Pocsi I."/>
            <person name="Zhang W."/>
            <person name="Chen M."/>
            <person name="Wang L."/>
            <person name="Sun Y."/>
            <person name="Donzelli B.G."/>
            <person name="Gibson D.M."/>
            <person name="Nelson D.R."/>
            <person name="Luo J.G."/>
            <person name="Rep M."/>
            <person name="Liu H."/>
            <person name="Yang S."/>
            <person name="Wang J."/>
            <person name="Krasnoff S.B."/>
            <person name="Xu Y."/>
            <person name="Molnar I."/>
            <person name="Lin M."/>
        </authorList>
    </citation>
    <scope>NUCLEOTIDE SEQUENCE [LARGE SCALE GENOMIC DNA]</scope>
    <source>
        <strain evidence="2 3">ARSEF 6962</strain>
    </source>
</reference>
<proteinExistence type="predicted"/>
<evidence type="ECO:0000256" key="1">
    <source>
        <dbReference type="SAM" id="MobiDB-lite"/>
    </source>
</evidence>
<gene>
    <name evidence="2" type="ORF">DCS_01103</name>
</gene>
<comment type="caution">
    <text evidence="2">The sequence shown here is derived from an EMBL/GenBank/DDBJ whole genome shotgun (WGS) entry which is preliminary data.</text>
</comment>
<name>A0A151GS85_DRECN</name>
<dbReference type="AlphaFoldDB" id="A0A151GS85"/>
<accession>A0A151GS85</accession>
<dbReference type="RefSeq" id="XP_040659321.1">
    <property type="nucleotide sequence ID" value="XM_040798438.1"/>
</dbReference>
<evidence type="ECO:0000313" key="2">
    <source>
        <dbReference type="EMBL" id="KYK59969.1"/>
    </source>
</evidence>
<sequence>MTEEKGGGRGGAELVGRILKPNGAGPYAQREGEKRPYANPCHCVGQRHALVHAYTGEPYMLRAGLGDELSRARRKGRSILAPILLVPLTVVEWEKPAGCGRRASRIWWRRPLLLLPSPATRRSRGCGSATDTNGEESCRGRLVIRASRNHGAPATSGTASSRKGGRGGSCGARLARGGGDSRGGDTLPWRPWHAPSMCWPASGPNSEVNGVEKRKRAKKTRRKGNRRGKRDASRCRRWATMGARHQCNRREHCWQSNAWHPPPERHEDAKTILASPPFGLCSPSGSRFVLFLAAAREPAIGGVGRMDERRGMRVGG</sequence>
<dbReference type="InParanoid" id="A0A151GS85"/>
<keyword evidence="3" id="KW-1185">Reference proteome</keyword>
<feature type="region of interest" description="Disordered" evidence="1">
    <location>
        <begin position="145"/>
        <end position="233"/>
    </location>
</feature>
<dbReference type="EMBL" id="LAYC01000001">
    <property type="protein sequence ID" value="KYK59969.1"/>
    <property type="molecule type" value="Genomic_DNA"/>
</dbReference>
<feature type="compositionally biased region" description="Gly residues" evidence="1">
    <location>
        <begin position="166"/>
        <end position="181"/>
    </location>
</feature>
<dbReference type="Proteomes" id="UP000076580">
    <property type="component" value="Chromosome 01"/>
</dbReference>
<organism evidence="2 3">
    <name type="scientific">Drechmeria coniospora</name>
    <name type="common">Nematophagous fungus</name>
    <name type="synonym">Meria coniospora</name>
    <dbReference type="NCBI Taxonomy" id="98403"/>
    <lineage>
        <taxon>Eukaryota</taxon>
        <taxon>Fungi</taxon>
        <taxon>Dikarya</taxon>
        <taxon>Ascomycota</taxon>
        <taxon>Pezizomycotina</taxon>
        <taxon>Sordariomycetes</taxon>
        <taxon>Hypocreomycetidae</taxon>
        <taxon>Hypocreales</taxon>
        <taxon>Ophiocordycipitaceae</taxon>
        <taxon>Drechmeria</taxon>
    </lineage>
</organism>
<dbReference type="GeneID" id="63713746"/>
<evidence type="ECO:0000313" key="3">
    <source>
        <dbReference type="Proteomes" id="UP000076580"/>
    </source>
</evidence>